<keyword evidence="3 6" id="KW-0812">Transmembrane</keyword>
<keyword evidence="9" id="KW-1185">Reference proteome</keyword>
<dbReference type="RefSeq" id="WP_302908548.1">
    <property type="nucleotide sequence ID" value="NZ_JAUMIS010000001.1"/>
</dbReference>
<sequence length="256" mass="28159">MHNNQERMGYSEEISLVDLATTFVRRRRVFYISFLVITLLAIIYVLMTPARYEYVSLIQLAEDGKGEYLEAPGTVVANLESRWIPEHVATFTEVNERGLPFEVKATNPKETGLIRLTTDATEEQSDLVSEIHTKLITNVKERQQKLIEITGNTLDKRIASQAAVVAALQAMESSESTALALSSAIQKQAELESDKEALKPAEVLVTSRQSNHGKGPGKALIVALGAILGLMVGVILAFSAEFVALVRDSLSDEQEE</sequence>
<proteinExistence type="predicted"/>
<evidence type="ECO:0000256" key="5">
    <source>
        <dbReference type="ARBA" id="ARBA00023136"/>
    </source>
</evidence>
<evidence type="ECO:0000313" key="8">
    <source>
        <dbReference type="EMBL" id="MDO3720309.1"/>
    </source>
</evidence>
<evidence type="ECO:0000256" key="2">
    <source>
        <dbReference type="ARBA" id="ARBA00022475"/>
    </source>
</evidence>
<keyword evidence="5 6" id="KW-0472">Membrane</keyword>
<feature type="transmembrane region" description="Helical" evidence="6">
    <location>
        <begin position="219"/>
        <end position="240"/>
    </location>
</feature>
<dbReference type="PANTHER" id="PTHR32309:SF13">
    <property type="entry name" value="FERRIC ENTEROBACTIN TRANSPORT PROTEIN FEPE"/>
    <property type="match status" value="1"/>
</dbReference>
<dbReference type="InterPro" id="IPR050445">
    <property type="entry name" value="Bact_polysacc_biosynth/exp"/>
</dbReference>
<protein>
    <submittedName>
        <fullName evidence="8">Wzz/FepE/Etk N-terminal domain-containing protein</fullName>
    </submittedName>
</protein>
<keyword evidence="2" id="KW-1003">Cell membrane</keyword>
<comment type="caution">
    <text evidence="8">The sequence shown here is derived from an EMBL/GenBank/DDBJ whole genome shotgun (WGS) entry which is preliminary data.</text>
</comment>
<dbReference type="Proteomes" id="UP001168640">
    <property type="component" value="Unassembled WGS sequence"/>
</dbReference>
<evidence type="ECO:0000256" key="1">
    <source>
        <dbReference type="ARBA" id="ARBA00004651"/>
    </source>
</evidence>
<dbReference type="InterPro" id="IPR003856">
    <property type="entry name" value="LPS_length_determ_N"/>
</dbReference>
<reference evidence="8" key="1">
    <citation type="submission" date="2023-07" db="EMBL/GenBank/DDBJ databases">
        <title>Marinobacter sp. chi1 genome sequencing and assembly.</title>
        <authorList>
            <person name="Park S."/>
        </authorList>
    </citation>
    <scope>NUCLEOTIDE SEQUENCE</scope>
    <source>
        <strain evidence="8">Chi1</strain>
    </source>
</reference>
<keyword evidence="4 6" id="KW-1133">Transmembrane helix</keyword>
<evidence type="ECO:0000313" key="9">
    <source>
        <dbReference type="Proteomes" id="UP001168640"/>
    </source>
</evidence>
<comment type="subcellular location">
    <subcellularLocation>
        <location evidence="1">Cell membrane</location>
        <topology evidence="1">Multi-pass membrane protein</topology>
    </subcellularLocation>
</comment>
<evidence type="ECO:0000259" key="7">
    <source>
        <dbReference type="Pfam" id="PF02706"/>
    </source>
</evidence>
<name>A0ABT8VWF9_9GAMM</name>
<organism evidence="8 9">
    <name type="scientific">Marinobacter suaedae</name>
    <dbReference type="NCBI Taxonomy" id="3057675"/>
    <lineage>
        <taxon>Bacteria</taxon>
        <taxon>Pseudomonadati</taxon>
        <taxon>Pseudomonadota</taxon>
        <taxon>Gammaproteobacteria</taxon>
        <taxon>Pseudomonadales</taxon>
        <taxon>Marinobacteraceae</taxon>
        <taxon>Marinobacter</taxon>
    </lineage>
</organism>
<evidence type="ECO:0000256" key="3">
    <source>
        <dbReference type="ARBA" id="ARBA00022692"/>
    </source>
</evidence>
<feature type="domain" description="Polysaccharide chain length determinant N-terminal" evidence="7">
    <location>
        <begin position="12"/>
        <end position="65"/>
    </location>
</feature>
<evidence type="ECO:0000256" key="4">
    <source>
        <dbReference type="ARBA" id="ARBA00022989"/>
    </source>
</evidence>
<dbReference type="Pfam" id="PF02706">
    <property type="entry name" value="Wzz"/>
    <property type="match status" value="1"/>
</dbReference>
<evidence type="ECO:0000256" key="6">
    <source>
        <dbReference type="SAM" id="Phobius"/>
    </source>
</evidence>
<gene>
    <name evidence="8" type="ORF">QVZ43_01175</name>
</gene>
<accession>A0ABT8VWF9</accession>
<dbReference type="EMBL" id="JAUMIS010000001">
    <property type="protein sequence ID" value="MDO3720309.1"/>
    <property type="molecule type" value="Genomic_DNA"/>
</dbReference>
<feature type="transmembrane region" description="Helical" evidence="6">
    <location>
        <begin position="29"/>
        <end position="47"/>
    </location>
</feature>
<dbReference type="PANTHER" id="PTHR32309">
    <property type="entry name" value="TYROSINE-PROTEIN KINASE"/>
    <property type="match status" value="1"/>
</dbReference>